<evidence type="ECO:0000256" key="1">
    <source>
        <dbReference type="SAM" id="MobiDB-lite"/>
    </source>
</evidence>
<feature type="region of interest" description="Disordered" evidence="1">
    <location>
        <begin position="1"/>
        <end position="33"/>
    </location>
</feature>
<proteinExistence type="predicted"/>
<dbReference type="EMBL" id="KZ772738">
    <property type="protein sequence ID" value="PTQ36047.1"/>
    <property type="molecule type" value="Genomic_DNA"/>
</dbReference>
<protein>
    <submittedName>
        <fullName evidence="2">Uncharacterized protein</fullName>
    </submittedName>
</protein>
<dbReference type="Proteomes" id="UP000244005">
    <property type="component" value="Unassembled WGS sequence"/>
</dbReference>
<feature type="region of interest" description="Disordered" evidence="1">
    <location>
        <begin position="56"/>
        <end position="80"/>
    </location>
</feature>
<evidence type="ECO:0000313" key="3">
    <source>
        <dbReference type="Proteomes" id="UP000244005"/>
    </source>
</evidence>
<dbReference type="AlphaFoldDB" id="A0A2R6WQA2"/>
<sequence>MRSPESREESASANSPRVQARQVEWSDADSPSKRLRENEWNYRGIYVSTVAKIPGPGLSPLRFVNSHHESTQSRDGARKS</sequence>
<name>A0A2R6WQA2_MARPO</name>
<feature type="compositionally biased region" description="Basic and acidic residues" evidence="1">
    <location>
        <begin position="66"/>
        <end position="80"/>
    </location>
</feature>
<reference evidence="3" key="1">
    <citation type="journal article" date="2017" name="Cell">
        <title>Insights into land plant evolution garnered from the Marchantia polymorpha genome.</title>
        <authorList>
            <person name="Bowman J.L."/>
            <person name="Kohchi T."/>
            <person name="Yamato K.T."/>
            <person name="Jenkins J."/>
            <person name="Shu S."/>
            <person name="Ishizaki K."/>
            <person name="Yamaoka S."/>
            <person name="Nishihama R."/>
            <person name="Nakamura Y."/>
            <person name="Berger F."/>
            <person name="Adam C."/>
            <person name="Aki S.S."/>
            <person name="Althoff F."/>
            <person name="Araki T."/>
            <person name="Arteaga-Vazquez M.A."/>
            <person name="Balasubrmanian S."/>
            <person name="Barry K."/>
            <person name="Bauer D."/>
            <person name="Boehm C.R."/>
            <person name="Briginshaw L."/>
            <person name="Caballero-Perez J."/>
            <person name="Catarino B."/>
            <person name="Chen F."/>
            <person name="Chiyoda S."/>
            <person name="Chovatia M."/>
            <person name="Davies K.M."/>
            <person name="Delmans M."/>
            <person name="Demura T."/>
            <person name="Dierschke T."/>
            <person name="Dolan L."/>
            <person name="Dorantes-Acosta A.E."/>
            <person name="Eklund D.M."/>
            <person name="Florent S.N."/>
            <person name="Flores-Sandoval E."/>
            <person name="Fujiyama A."/>
            <person name="Fukuzawa H."/>
            <person name="Galik B."/>
            <person name="Grimanelli D."/>
            <person name="Grimwood J."/>
            <person name="Grossniklaus U."/>
            <person name="Hamada T."/>
            <person name="Haseloff J."/>
            <person name="Hetherington A.J."/>
            <person name="Higo A."/>
            <person name="Hirakawa Y."/>
            <person name="Hundley H.N."/>
            <person name="Ikeda Y."/>
            <person name="Inoue K."/>
            <person name="Inoue S.I."/>
            <person name="Ishida S."/>
            <person name="Jia Q."/>
            <person name="Kakita M."/>
            <person name="Kanazawa T."/>
            <person name="Kawai Y."/>
            <person name="Kawashima T."/>
            <person name="Kennedy M."/>
            <person name="Kinose K."/>
            <person name="Kinoshita T."/>
            <person name="Kohara Y."/>
            <person name="Koide E."/>
            <person name="Komatsu K."/>
            <person name="Kopischke S."/>
            <person name="Kubo M."/>
            <person name="Kyozuka J."/>
            <person name="Lagercrantz U."/>
            <person name="Lin S.S."/>
            <person name="Lindquist E."/>
            <person name="Lipzen A.M."/>
            <person name="Lu C.W."/>
            <person name="De Luna E."/>
            <person name="Martienssen R.A."/>
            <person name="Minamino N."/>
            <person name="Mizutani M."/>
            <person name="Mizutani M."/>
            <person name="Mochizuki N."/>
            <person name="Monte I."/>
            <person name="Mosher R."/>
            <person name="Nagasaki H."/>
            <person name="Nakagami H."/>
            <person name="Naramoto S."/>
            <person name="Nishitani K."/>
            <person name="Ohtani M."/>
            <person name="Okamoto T."/>
            <person name="Okumura M."/>
            <person name="Phillips J."/>
            <person name="Pollak B."/>
            <person name="Reinders A."/>
            <person name="Rovekamp M."/>
            <person name="Sano R."/>
            <person name="Sawa S."/>
            <person name="Schmid M.W."/>
            <person name="Shirakawa M."/>
            <person name="Solano R."/>
            <person name="Spunde A."/>
            <person name="Suetsugu N."/>
            <person name="Sugano S."/>
            <person name="Sugiyama A."/>
            <person name="Sun R."/>
            <person name="Suzuki Y."/>
            <person name="Takenaka M."/>
            <person name="Takezawa D."/>
            <person name="Tomogane H."/>
            <person name="Tsuzuki M."/>
            <person name="Ueda T."/>
            <person name="Umeda M."/>
            <person name="Ward J.M."/>
            <person name="Watanabe Y."/>
            <person name="Yazaki K."/>
            <person name="Yokoyama R."/>
            <person name="Yoshitake Y."/>
            <person name="Yotsui I."/>
            <person name="Zachgo S."/>
            <person name="Schmutz J."/>
        </authorList>
    </citation>
    <scope>NUCLEOTIDE SEQUENCE [LARGE SCALE GENOMIC DNA]</scope>
    <source>
        <strain evidence="3">Tak-1</strain>
    </source>
</reference>
<feature type="compositionally biased region" description="Basic and acidic residues" evidence="1">
    <location>
        <begin position="1"/>
        <end position="10"/>
    </location>
</feature>
<accession>A0A2R6WQA2</accession>
<gene>
    <name evidence="2" type="ORF">MARPO_0066s0010</name>
</gene>
<organism evidence="2 3">
    <name type="scientific">Marchantia polymorpha</name>
    <name type="common">Common liverwort</name>
    <name type="synonym">Marchantia aquatica</name>
    <dbReference type="NCBI Taxonomy" id="3197"/>
    <lineage>
        <taxon>Eukaryota</taxon>
        <taxon>Viridiplantae</taxon>
        <taxon>Streptophyta</taxon>
        <taxon>Embryophyta</taxon>
        <taxon>Marchantiophyta</taxon>
        <taxon>Marchantiopsida</taxon>
        <taxon>Marchantiidae</taxon>
        <taxon>Marchantiales</taxon>
        <taxon>Marchantiaceae</taxon>
        <taxon>Marchantia</taxon>
    </lineage>
</organism>
<dbReference type="EMBL" id="KZ772738">
    <property type="protein sequence ID" value="PTQ36048.1"/>
    <property type="molecule type" value="Genomic_DNA"/>
</dbReference>
<keyword evidence="3" id="KW-1185">Reference proteome</keyword>
<reference evidence="2" key="2">
    <citation type="submission" date="2017-12" db="EMBL/GenBank/DDBJ databases">
        <title>WGS assembly of Marchantia polymorpha.</title>
        <authorList>
            <person name="Bowman J.L."/>
            <person name="Kohchi T."/>
            <person name="Yamato K.T."/>
            <person name="Jenkins J."/>
            <person name="Shu S."/>
            <person name="Ishizaki K."/>
            <person name="Yamaoka S."/>
            <person name="Nishihama R."/>
            <person name="Nakamura Y."/>
            <person name="Berger F."/>
            <person name="Adam C."/>
            <person name="Aki S.S."/>
            <person name="Althoff F."/>
            <person name="Araki T."/>
            <person name="Arteaga-Vazquez M.A."/>
            <person name="Balasubrmanian S."/>
            <person name="Bauer D."/>
            <person name="Boehm C.R."/>
            <person name="Briginshaw L."/>
            <person name="Caballero-Perez J."/>
            <person name="Catarino B."/>
            <person name="Chen F."/>
            <person name="Chiyoda S."/>
            <person name="Chovatia M."/>
            <person name="Davies K.M."/>
            <person name="Delmans M."/>
            <person name="Demura T."/>
            <person name="Dierschke T."/>
            <person name="Dolan L."/>
            <person name="Dorantes-Acosta A.E."/>
            <person name="Eklund D.M."/>
            <person name="Florent S.N."/>
            <person name="Flores-Sandoval E."/>
            <person name="Fujiyama A."/>
            <person name="Fukuzawa H."/>
            <person name="Galik B."/>
            <person name="Grimanelli D."/>
            <person name="Grimwood J."/>
            <person name="Grossniklaus U."/>
            <person name="Hamada T."/>
            <person name="Haseloff J."/>
            <person name="Hetherington A.J."/>
            <person name="Higo A."/>
            <person name="Hirakawa Y."/>
            <person name="Hundley H.N."/>
            <person name="Ikeda Y."/>
            <person name="Inoue K."/>
            <person name="Inoue S."/>
            <person name="Ishida S."/>
            <person name="Jia Q."/>
            <person name="Kakita M."/>
            <person name="Kanazawa T."/>
            <person name="Kawai Y."/>
            <person name="Kawashima T."/>
            <person name="Kennedy M."/>
            <person name="Kinose K."/>
            <person name="Kinoshita T."/>
            <person name="Kohara Y."/>
            <person name="Koide E."/>
            <person name="Komatsu K."/>
            <person name="Kopischke S."/>
            <person name="Kubo M."/>
            <person name="Kyozuka J."/>
            <person name="Lagercrantz U."/>
            <person name="Lin S.S."/>
            <person name="Lindquist E."/>
            <person name="Lipzen A.M."/>
            <person name="Lu C."/>
            <person name="Luna E.D."/>
            <person name="Martienssen R.A."/>
            <person name="Minamino N."/>
            <person name="Mizutani M."/>
            <person name="Mizutani M."/>
            <person name="Mochizuki N."/>
            <person name="Monte I."/>
            <person name="Mosher R."/>
            <person name="Nagasaki H."/>
            <person name="Nakagami H."/>
            <person name="Naramoto S."/>
            <person name="Nishitani K."/>
            <person name="Ohtani M."/>
            <person name="Okamoto T."/>
            <person name="Okumura M."/>
            <person name="Phillips J."/>
            <person name="Pollak B."/>
            <person name="Reinders A."/>
            <person name="Roevekamp M."/>
            <person name="Sano R."/>
            <person name="Sawa S."/>
            <person name="Schmid M.W."/>
            <person name="Shirakawa M."/>
            <person name="Solano R."/>
            <person name="Spunde A."/>
            <person name="Suetsugu N."/>
            <person name="Sugano S."/>
            <person name="Sugiyama A."/>
            <person name="Sun R."/>
            <person name="Suzuki Y."/>
            <person name="Takenaka M."/>
            <person name="Takezawa D."/>
            <person name="Tomogane H."/>
            <person name="Tsuzuki M."/>
            <person name="Ueda T."/>
            <person name="Umeda M."/>
            <person name="Ward J.M."/>
            <person name="Watanabe Y."/>
            <person name="Yazaki K."/>
            <person name="Yokoyama R."/>
            <person name="Yoshitake Y."/>
            <person name="Yotsui I."/>
            <person name="Zachgo S."/>
            <person name="Schmutz J."/>
        </authorList>
    </citation>
    <scope>NUCLEOTIDE SEQUENCE [LARGE SCALE GENOMIC DNA]</scope>
    <source>
        <strain evidence="2">Tak-1</strain>
    </source>
</reference>
<evidence type="ECO:0000313" key="2">
    <source>
        <dbReference type="EMBL" id="PTQ36048.1"/>
    </source>
</evidence>